<name>A0A220S219_9NEIS</name>
<evidence type="ECO:0000313" key="2">
    <source>
        <dbReference type="EMBL" id="ASK27529.1"/>
    </source>
</evidence>
<proteinExistence type="predicted"/>
<keyword evidence="3" id="KW-1185">Reference proteome</keyword>
<dbReference type="RefSeq" id="WP_089036230.1">
    <property type="nucleotide sequence ID" value="NZ_CP022278.1"/>
</dbReference>
<dbReference type="Proteomes" id="UP000198238">
    <property type="component" value="Chromosome"/>
</dbReference>
<feature type="region of interest" description="Disordered" evidence="1">
    <location>
        <begin position="1"/>
        <end position="44"/>
    </location>
</feature>
<evidence type="ECO:0000256" key="1">
    <source>
        <dbReference type="SAM" id="MobiDB-lite"/>
    </source>
</evidence>
<protein>
    <submittedName>
        <fullName evidence="2">Cytochrome-c oxidase</fullName>
    </submittedName>
</protein>
<organism evidence="2 3">
    <name type="scientific">Neisseria chenwenguii</name>
    <dbReference type="NCBI Taxonomy" id="1853278"/>
    <lineage>
        <taxon>Bacteria</taxon>
        <taxon>Pseudomonadati</taxon>
        <taxon>Pseudomonadota</taxon>
        <taxon>Betaproteobacteria</taxon>
        <taxon>Neisseriales</taxon>
        <taxon>Neisseriaceae</taxon>
        <taxon>Neisseria</taxon>
    </lineage>
</organism>
<dbReference type="AlphaFoldDB" id="A0A220S219"/>
<evidence type="ECO:0000313" key="3">
    <source>
        <dbReference type="Proteomes" id="UP000198238"/>
    </source>
</evidence>
<reference evidence="2 3" key="1">
    <citation type="submission" date="2017-06" db="EMBL/GenBank/DDBJ databases">
        <title>Neisseria chenwenguii sp. nov., isolated from the intestinal contents of Tibetan Plateau Pika in Yushu, Qinghai Province, China.</title>
        <authorList>
            <person name="Zhang G."/>
        </authorList>
    </citation>
    <scope>NUCLEOTIDE SEQUENCE [LARGE SCALE GENOMIC DNA]</scope>
    <source>
        <strain evidence="2 3">10023</strain>
    </source>
</reference>
<accession>A0A220S219</accession>
<feature type="compositionally biased region" description="Basic and acidic residues" evidence="1">
    <location>
        <begin position="1"/>
        <end position="14"/>
    </location>
</feature>
<dbReference type="KEGG" id="nei:BG910_07030"/>
<sequence>MGLSDDDKKVDVRKIKPQPYESFEETEARREQEATEVNAPLTEEQKRIVREQADINPVAQTVNDVLKDDTQKAK</sequence>
<dbReference type="EMBL" id="CP022278">
    <property type="protein sequence ID" value="ASK27529.1"/>
    <property type="molecule type" value="Genomic_DNA"/>
</dbReference>
<gene>
    <name evidence="2" type="ORF">BG910_07030</name>
</gene>